<gene>
    <name evidence="2" type="ORF">SAMN05216268_103318</name>
</gene>
<name>A0A9X8QQ85_9ACTN</name>
<reference evidence="3" key="1">
    <citation type="submission" date="2016-11" db="EMBL/GenBank/DDBJ databases">
        <authorList>
            <person name="Jaros S."/>
            <person name="Januszkiewicz K."/>
            <person name="Wedrychowicz H."/>
        </authorList>
    </citation>
    <scope>NUCLEOTIDE SEQUENCE [LARGE SCALE GENOMIC DNA]</scope>
    <source>
        <strain evidence="3">CGMCC 4.3555</strain>
    </source>
</reference>
<organism evidence="2 3">
    <name type="scientific">Streptomyces yunnanensis</name>
    <dbReference type="NCBI Taxonomy" id="156453"/>
    <lineage>
        <taxon>Bacteria</taxon>
        <taxon>Bacillati</taxon>
        <taxon>Actinomycetota</taxon>
        <taxon>Actinomycetes</taxon>
        <taxon>Kitasatosporales</taxon>
        <taxon>Streptomycetaceae</taxon>
        <taxon>Streptomyces</taxon>
    </lineage>
</organism>
<dbReference type="Proteomes" id="UP000184388">
    <property type="component" value="Unassembled WGS sequence"/>
</dbReference>
<dbReference type="AlphaFoldDB" id="A0A9X8QQ85"/>
<protein>
    <submittedName>
        <fullName evidence="2">Uncharacterized protein</fullName>
    </submittedName>
</protein>
<evidence type="ECO:0000313" key="2">
    <source>
        <dbReference type="EMBL" id="SHL23821.1"/>
    </source>
</evidence>
<evidence type="ECO:0000256" key="1">
    <source>
        <dbReference type="SAM" id="MobiDB-lite"/>
    </source>
</evidence>
<comment type="caution">
    <text evidence="2">The sequence shown here is derived from an EMBL/GenBank/DDBJ whole genome shotgun (WGS) entry which is preliminary data.</text>
</comment>
<dbReference type="EMBL" id="FRBK01000003">
    <property type="protein sequence ID" value="SHL23821.1"/>
    <property type="molecule type" value="Genomic_DNA"/>
</dbReference>
<evidence type="ECO:0000313" key="3">
    <source>
        <dbReference type="Proteomes" id="UP000184388"/>
    </source>
</evidence>
<accession>A0A9X8QQ85</accession>
<sequence length="79" mass="8397">MVWGSPSVGWGRMRGQPRGTQHTLARYGDGQDVADHASSEHGQCMSVPCSGNPAMPFQASEVSSCTAVSRGTWLSEDSQ</sequence>
<proteinExistence type="predicted"/>
<feature type="region of interest" description="Disordered" evidence="1">
    <location>
        <begin position="1"/>
        <end position="22"/>
    </location>
</feature>